<keyword evidence="2" id="KW-1185">Reference proteome</keyword>
<dbReference type="Proteomes" id="UP001064048">
    <property type="component" value="Chromosome 5"/>
</dbReference>
<evidence type="ECO:0000313" key="2">
    <source>
        <dbReference type="Proteomes" id="UP001064048"/>
    </source>
</evidence>
<comment type="caution">
    <text evidence="1">The sequence shown here is derived from an EMBL/GenBank/DDBJ whole genome shotgun (WGS) entry which is preliminary data.</text>
</comment>
<protein>
    <submittedName>
        <fullName evidence="1">Uncharacterized protein</fullName>
    </submittedName>
</protein>
<organism evidence="1 2">
    <name type="scientific">Choristoneura fumiferana</name>
    <name type="common">Spruce budworm moth</name>
    <name type="synonym">Archips fumiferana</name>
    <dbReference type="NCBI Taxonomy" id="7141"/>
    <lineage>
        <taxon>Eukaryota</taxon>
        <taxon>Metazoa</taxon>
        <taxon>Ecdysozoa</taxon>
        <taxon>Arthropoda</taxon>
        <taxon>Hexapoda</taxon>
        <taxon>Insecta</taxon>
        <taxon>Pterygota</taxon>
        <taxon>Neoptera</taxon>
        <taxon>Endopterygota</taxon>
        <taxon>Lepidoptera</taxon>
        <taxon>Glossata</taxon>
        <taxon>Ditrysia</taxon>
        <taxon>Tortricoidea</taxon>
        <taxon>Tortricidae</taxon>
        <taxon>Tortricinae</taxon>
        <taxon>Choristoneura</taxon>
    </lineage>
</organism>
<name>A0ACC0KGF2_CHOFU</name>
<sequence length="159" mass="17467">MNRRSFEAVPQNAAIRVACGAAGAATAAAGQSLRRQPSDHAAAARAERSILKNPWSSHDCPRLRPAPPFIRPGRGMASVRTRSASPKSVSFSPVLERKYSIDRVPANPPELKSQDWRKYFNDFSAYLGCFYCAALRYIGCVLVDRSGTGLNKQTLRNRS</sequence>
<dbReference type="EMBL" id="CM046105">
    <property type="protein sequence ID" value="KAI8435291.1"/>
    <property type="molecule type" value="Genomic_DNA"/>
</dbReference>
<evidence type="ECO:0000313" key="1">
    <source>
        <dbReference type="EMBL" id="KAI8435291.1"/>
    </source>
</evidence>
<proteinExistence type="predicted"/>
<accession>A0ACC0KGF2</accession>
<reference evidence="1 2" key="1">
    <citation type="journal article" date="2022" name="Genome Biol. Evol.">
        <title>The Spruce Budworm Genome: Reconstructing the Evolutionary History of Antifreeze Proteins.</title>
        <authorList>
            <person name="Beliveau C."/>
            <person name="Gagne P."/>
            <person name="Picq S."/>
            <person name="Vernygora O."/>
            <person name="Keeling C.I."/>
            <person name="Pinkney K."/>
            <person name="Doucet D."/>
            <person name="Wen F."/>
            <person name="Johnston J.S."/>
            <person name="Maaroufi H."/>
            <person name="Boyle B."/>
            <person name="Laroche J."/>
            <person name="Dewar K."/>
            <person name="Juretic N."/>
            <person name="Blackburn G."/>
            <person name="Nisole A."/>
            <person name="Brunet B."/>
            <person name="Brandao M."/>
            <person name="Lumley L."/>
            <person name="Duan J."/>
            <person name="Quan G."/>
            <person name="Lucarotti C.J."/>
            <person name="Roe A.D."/>
            <person name="Sperling F.A.H."/>
            <person name="Levesque R.C."/>
            <person name="Cusson M."/>
        </authorList>
    </citation>
    <scope>NUCLEOTIDE SEQUENCE [LARGE SCALE GENOMIC DNA]</scope>
    <source>
        <strain evidence="1">Glfc:IPQL:Cfum</strain>
    </source>
</reference>
<gene>
    <name evidence="1" type="ORF">MSG28_003626</name>
</gene>